<protein>
    <submittedName>
        <fullName evidence="2">DUF1801 domain-containing protein</fullName>
    </submittedName>
</protein>
<dbReference type="Pfam" id="PF13376">
    <property type="entry name" value="OmdA"/>
    <property type="match status" value="1"/>
</dbReference>
<dbReference type="Pfam" id="PF08818">
    <property type="entry name" value="DUF1801"/>
    <property type="match status" value="1"/>
</dbReference>
<comment type="caution">
    <text evidence="2">The sequence shown here is derived from an EMBL/GenBank/DDBJ whole genome shotgun (WGS) entry which is preliminary data.</text>
</comment>
<keyword evidence="3" id="KW-1185">Reference proteome</keyword>
<evidence type="ECO:0000313" key="3">
    <source>
        <dbReference type="Proteomes" id="UP001165366"/>
    </source>
</evidence>
<feature type="domain" description="YdhG-like" evidence="1">
    <location>
        <begin position="21"/>
        <end position="115"/>
    </location>
</feature>
<dbReference type="InterPro" id="IPR014922">
    <property type="entry name" value="YdhG-like"/>
</dbReference>
<dbReference type="Proteomes" id="UP001165366">
    <property type="component" value="Unassembled WGS sequence"/>
</dbReference>
<accession>A0ABS9KDP3</accession>
<dbReference type="EMBL" id="JAKLWS010000011">
    <property type="protein sequence ID" value="MCG2588989.1"/>
    <property type="molecule type" value="Genomic_DNA"/>
</dbReference>
<organism evidence="2 3">
    <name type="scientific">Rhodohalobacter sulfatireducens</name>
    <dbReference type="NCBI Taxonomy" id="2911366"/>
    <lineage>
        <taxon>Bacteria</taxon>
        <taxon>Pseudomonadati</taxon>
        <taxon>Balneolota</taxon>
        <taxon>Balneolia</taxon>
        <taxon>Balneolales</taxon>
        <taxon>Balneolaceae</taxon>
        <taxon>Rhodohalobacter</taxon>
    </lineage>
</organism>
<gene>
    <name evidence="2" type="ORF">L6773_10445</name>
</gene>
<proteinExistence type="predicted"/>
<dbReference type="SUPFAM" id="SSF159888">
    <property type="entry name" value="YdhG-like"/>
    <property type="match status" value="1"/>
</dbReference>
<evidence type="ECO:0000259" key="1">
    <source>
        <dbReference type="Pfam" id="PF08818"/>
    </source>
</evidence>
<dbReference type="RefSeq" id="WP_237854155.1">
    <property type="nucleotide sequence ID" value="NZ_JAKLWS010000011.1"/>
</dbReference>
<sequence length="200" mass="23280">MAKPKTIDEYIARTEGTFAHPILTRVHEIVLETVPKVAEAIKWGAPSYEYNGLMMSTLKFKKFAAVWFHRGAFFDDPKNLLEASSDDTKYMRKYILRSIDELDEDGLKGLIREAIRYQESDAELVVPNKSVKEELYSDLLEEALSKDSKAKAEFENFTDYKKKEFIEYIETAKRDTTKQRRLKKSMDLIRKGVGLNEMYK</sequence>
<name>A0ABS9KDP3_9BACT</name>
<evidence type="ECO:0000313" key="2">
    <source>
        <dbReference type="EMBL" id="MCG2588989.1"/>
    </source>
</evidence>
<dbReference type="Gene3D" id="3.90.1150.200">
    <property type="match status" value="1"/>
</dbReference>
<reference evidence="2" key="2">
    <citation type="submission" date="2024-05" db="EMBL/GenBank/DDBJ databases">
        <title>Rhodohalobacter halophilus gen. nov., sp. nov., a moderately halophilic member of the family Balneolaceae.</title>
        <authorList>
            <person name="Xia J."/>
        </authorList>
    </citation>
    <scope>NUCLEOTIDE SEQUENCE</scope>
    <source>
        <strain evidence="2">WB101</strain>
    </source>
</reference>
<reference evidence="2" key="1">
    <citation type="submission" date="2022-01" db="EMBL/GenBank/DDBJ databases">
        <authorList>
            <person name="Wang Y."/>
        </authorList>
    </citation>
    <scope>NUCLEOTIDE SEQUENCE</scope>
    <source>
        <strain evidence="2">WB101</strain>
    </source>
</reference>